<evidence type="ECO:0000313" key="2">
    <source>
        <dbReference type="Proteomes" id="UP000287651"/>
    </source>
</evidence>
<dbReference type="AlphaFoldDB" id="A0A426YCH2"/>
<dbReference type="Proteomes" id="UP000287651">
    <property type="component" value="Unassembled WGS sequence"/>
</dbReference>
<name>A0A426YCH2_ENSVE</name>
<reference evidence="1 2" key="1">
    <citation type="journal article" date="2014" name="Agronomy (Basel)">
        <title>A Draft Genome Sequence for Ensete ventricosum, the Drought-Tolerant Tree Against Hunger.</title>
        <authorList>
            <person name="Harrison J."/>
            <person name="Moore K.A."/>
            <person name="Paszkiewicz K."/>
            <person name="Jones T."/>
            <person name="Grant M."/>
            <person name="Ambacheew D."/>
            <person name="Muzemil S."/>
            <person name="Studholme D.J."/>
        </authorList>
    </citation>
    <scope>NUCLEOTIDE SEQUENCE [LARGE SCALE GENOMIC DNA]</scope>
</reference>
<organism evidence="1 2">
    <name type="scientific">Ensete ventricosum</name>
    <name type="common">Abyssinian banana</name>
    <name type="synonym">Musa ensete</name>
    <dbReference type="NCBI Taxonomy" id="4639"/>
    <lineage>
        <taxon>Eukaryota</taxon>
        <taxon>Viridiplantae</taxon>
        <taxon>Streptophyta</taxon>
        <taxon>Embryophyta</taxon>
        <taxon>Tracheophyta</taxon>
        <taxon>Spermatophyta</taxon>
        <taxon>Magnoliopsida</taxon>
        <taxon>Liliopsida</taxon>
        <taxon>Zingiberales</taxon>
        <taxon>Musaceae</taxon>
        <taxon>Ensete</taxon>
    </lineage>
</organism>
<sequence>MGQRSARLLQKRTATVWRERPLLVVFTSTLAMIKAIGNERLLLGWLLVAIKEDGSDRSLLAALCSERSLLAALLAAVDVVCAEAELSPKKQQFLDEIFSEGSRYLGL</sequence>
<protein>
    <submittedName>
        <fullName evidence="1">Uncharacterized protein</fullName>
    </submittedName>
</protein>
<gene>
    <name evidence="1" type="ORF">B296_00023548</name>
</gene>
<proteinExistence type="predicted"/>
<comment type="caution">
    <text evidence="1">The sequence shown here is derived from an EMBL/GenBank/DDBJ whole genome shotgun (WGS) entry which is preliminary data.</text>
</comment>
<dbReference type="EMBL" id="AMZH03013356">
    <property type="protein sequence ID" value="RRT49423.1"/>
    <property type="molecule type" value="Genomic_DNA"/>
</dbReference>
<evidence type="ECO:0000313" key="1">
    <source>
        <dbReference type="EMBL" id="RRT49423.1"/>
    </source>
</evidence>
<accession>A0A426YCH2</accession>